<evidence type="ECO:0000313" key="2">
    <source>
        <dbReference type="EMBL" id="SMP95623.1"/>
    </source>
</evidence>
<protein>
    <submittedName>
        <fullName evidence="2">Uncharacterized protein</fullName>
    </submittedName>
</protein>
<feature type="compositionally biased region" description="Basic and acidic residues" evidence="1">
    <location>
        <begin position="64"/>
        <end position="74"/>
    </location>
</feature>
<reference evidence="2 3" key="1">
    <citation type="submission" date="2017-05" db="EMBL/GenBank/DDBJ databases">
        <authorList>
            <person name="Varghese N."/>
            <person name="Submissions S."/>
        </authorList>
    </citation>
    <scope>NUCLEOTIDE SEQUENCE [LARGE SCALE GENOMIC DNA]</scope>
    <source>
        <strain evidence="2 3">DSM 18015</strain>
    </source>
</reference>
<feature type="compositionally biased region" description="Polar residues" evidence="1">
    <location>
        <begin position="41"/>
        <end position="63"/>
    </location>
</feature>
<evidence type="ECO:0000256" key="1">
    <source>
        <dbReference type="SAM" id="MobiDB-lite"/>
    </source>
</evidence>
<name>A0ABY1R5M3_9FLAO</name>
<sequence>MKKMILSGTIVLLFSCKDNKSAEVYKSDSISVDNTASDSVIVSSQNNNSATDSVANNSSTRDTSSLKRDSVQRR</sequence>
<feature type="region of interest" description="Disordered" evidence="1">
    <location>
        <begin position="41"/>
        <end position="74"/>
    </location>
</feature>
<comment type="caution">
    <text evidence="2">The sequence shown here is derived from an EMBL/GenBank/DDBJ whole genome shotgun (WGS) entry which is preliminary data.</text>
</comment>
<dbReference type="PROSITE" id="PS51257">
    <property type="entry name" value="PROKAR_LIPOPROTEIN"/>
    <property type="match status" value="1"/>
</dbReference>
<dbReference type="Proteomes" id="UP001158050">
    <property type="component" value="Unassembled WGS sequence"/>
</dbReference>
<organism evidence="2 3">
    <name type="scientific">Epilithonimonas pallida</name>
    <dbReference type="NCBI Taxonomy" id="373671"/>
    <lineage>
        <taxon>Bacteria</taxon>
        <taxon>Pseudomonadati</taxon>
        <taxon>Bacteroidota</taxon>
        <taxon>Flavobacteriia</taxon>
        <taxon>Flavobacteriales</taxon>
        <taxon>Weeksellaceae</taxon>
        <taxon>Chryseobacterium group</taxon>
        <taxon>Epilithonimonas</taxon>
    </lineage>
</organism>
<keyword evidence="3" id="KW-1185">Reference proteome</keyword>
<proteinExistence type="predicted"/>
<dbReference type="EMBL" id="FXUO01000007">
    <property type="protein sequence ID" value="SMP95623.1"/>
    <property type="molecule type" value="Genomic_DNA"/>
</dbReference>
<gene>
    <name evidence="2" type="ORF">SAMN05421679_107181</name>
</gene>
<evidence type="ECO:0000313" key="3">
    <source>
        <dbReference type="Proteomes" id="UP001158050"/>
    </source>
</evidence>
<accession>A0ABY1R5M3</accession>
<dbReference type="RefSeq" id="WP_283417583.1">
    <property type="nucleotide sequence ID" value="NZ_FXUO01000007.1"/>
</dbReference>